<reference evidence="1 2" key="1">
    <citation type="submission" date="2019-01" db="EMBL/GenBank/DDBJ databases">
        <title>Draft genome sequence of Dictyobacter sp. Uno17.</title>
        <authorList>
            <person name="Wang C.M."/>
            <person name="Zheng Y."/>
            <person name="Sakai Y."/>
            <person name="Abe K."/>
            <person name="Yokota A."/>
            <person name="Yabe S."/>
        </authorList>
    </citation>
    <scope>NUCLEOTIDE SEQUENCE [LARGE SCALE GENOMIC DNA]</scope>
    <source>
        <strain evidence="1 2">Uno17</strain>
    </source>
</reference>
<sequence>MDTSNHFVRLAAYNNAIWCDTVCRSHNVKGEFHEAFWISQHQTPMYYPNLVTLSPATPLTLHQDAVAKFLTMKKDYPISVKDSFAVLDLTPFGFHELFQAEWIFRQAPVDLSHQRTADLQWKQLTSEKELLRWEEAWSQTASPLNHLFLPALLHNADICIIAAYKKKQIVAGAIANRTTEVIGLSNVFAPSQEEERYWEGMLSLIATHYPSLPIVGYEQDESLTMALQIGFTTLGPLRVWLKEG</sequence>
<keyword evidence="2" id="KW-1185">Reference proteome</keyword>
<dbReference type="OrthoDB" id="153065at2"/>
<dbReference type="RefSeq" id="WP_149404574.1">
    <property type="nucleotide sequence ID" value="NZ_BIXY01000144.1"/>
</dbReference>
<evidence type="ECO:0000313" key="2">
    <source>
        <dbReference type="Proteomes" id="UP000322530"/>
    </source>
</evidence>
<proteinExistence type="predicted"/>
<dbReference type="Proteomes" id="UP000322530">
    <property type="component" value="Unassembled WGS sequence"/>
</dbReference>
<evidence type="ECO:0000313" key="1">
    <source>
        <dbReference type="EMBL" id="GCF11775.1"/>
    </source>
</evidence>
<evidence type="ECO:0008006" key="3">
    <source>
        <dbReference type="Google" id="ProtNLM"/>
    </source>
</evidence>
<name>A0A5A5TKI3_9CHLR</name>
<protein>
    <recommendedName>
        <fullName evidence="3">N-acetyltransferase domain-containing protein</fullName>
    </recommendedName>
</protein>
<comment type="caution">
    <text evidence="1">The sequence shown here is derived from an EMBL/GenBank/DDBJ whole genome shotgun (WGS) entry which is preliminary data.</text>
</comment>
<gene>
    <name evidence="1" type="ORF">KDI_53390</name>
</gene>
<accession>A0A5A5TKI3</accession>
<dbReference type="AlphaFoldDB" id="A0A5A5TKI3"/>
<dbReference type="EMBL" id="BIXY01000144">
    <property type="protein sequence ID" value="GCF11775.1"/>
    <property type="molecule type" value="Genomic_DNA"/>
</dbReference>
<organism evidence="1 2">
    <name type="scientific">Dictyobacter arantiisoli</name>
    <dbReference type="NCBI Taxonomy" id="2014874"/>
    <lineage>
        <taxon>Bacteria</taxon>
        <taxon>Bacillati</taxon>
        <taxon>Chloroflexota</taxon>
        <taxon>Ktedonobacteria</taxon>
        <taxon>Ktedonobacterales</taxon>
        <taxon>Dictyobacteraceae</taxon>
        <taxon>Dictyobacter</taxon>
    </lineage>
</organism>